<dbReference type="EMBL" id="PZQS01000003">
    <property type="protein sequence ID" value="PVD33424.1"/>
    <property type="molecule type" value="Genomic_DNA"/>
</dbReference>
<accession>A0A2T7PJ30</accession>
<dbReference type="SMART" id="SM00135">
    <property type="entry name" value="LY"/>
    <property type="match status" value="17"/>
</dbReference>
<evidence type="ECO:0000256" key="9">
    <source>
        <dbReference type="ARBA" id="ARBA00023180"/>
    </source>
</evidence>
<evidence type="ECO:0000256" key="6">
    <source>
        <dbReference type="ARBA" id="ARBA00023136"/>
    </source>
</evidence>
<gene>
    <name evidence="15" type="ORF">C0Q70_04680</name>
</gene>
<evidence type="ECO:0000256" key="2">
    <source>
        <dbReference type="ARBA" id="ARBA00022536"/>
    </source>
</evidence>
<feature type="repeat" description="LDL-receptor class B" evidence="11">
    <location>
        <begin position="966"/>
        <end position="1008"/>
    </location>
</feature>
<feature type="repeat" description="LDL-receptor class B" evidence="11">
    <location>
        <begin position="922"/>
        <end position="965"/>
    </location>
</feature>
<evidence type="ECO:0000256" key="8">
    <source>
        <dbReference type="ARBA" id="ARBA00023170"/>
    </source>
</evidence>
<comment type="subcellular location">
    <subcellularLocation>
        <location evidence="1">Membrane</location>
        <topology evidence="1">Single-pass membrane protein</topology>
    </subcellularLocation>
</comment>
<dbReference type="GO" id="GO:0007399">
    <property type="term" value="P:nervous system development"/>
    <property type="evidence" value="ECO:0007669"/>
    <property type="project" value="TreeGrafter"/>
</dbReference>
<dbReference type="PROSITE" id="PS51120">
    <property type="entry name" value="LDLRB"/>
    <property type="match status" value="12"/>
</dbReference>
<dbReference type="InterPro" id="IPR002172">
    <property type="entry name" value="LDrepeatLR_classA_rpt"/>
</dbReference>
<feature type="compositionally biased region" description="Polar residues" evidence="12">
    <location>
        <begin position="1320"/>
        <end position="1329"/>
    </location>
</feature>
<dbReference type="OrthoDB" id="72419at2759"/>
<dbReference type="PRINTS" id="PR00261">
    <property type="entry name" value="LDLRECEPTOR"/>
</dbReference>
<dbReference type="PANTHER" id="PTHR46513">
    <property type="entry name" value="VITELLOGENIN RECEPTOR-LIKE PROTEIN-RELATED-RELATED"/>
    <property type="match status" value="1"/>
</dbReference>
<organism evidence="15 16">
    <name type="scientific">Pomacea canaliculata</name>
    <name type="common">Golden apple snail</name>
    <dbReference type="NCBI Taxonomy" id="400727"/>
    <lineage>
        <taxon>Eukaryota</taxon>
        <taxon>Metazoa</taxon>
        <taxon>Spiralia</taxon>
        <taxon>Lophotrochozoa</taxon>
        <taxon>Mollusca</taxon>
        <taxon>Gastropoda</taxon>
        <taxon>Caenogastropoda</taxon>
        <taxon>Architaenioglossa</taxon>
        <taxon>Ampullarioidea</taxon>
        <taxon>Ampullariidae</taxon>
        <taxon>Pomacea</taxon>
    </lineage>
</organism>
<dbReference type="PROSITE" id="PS50068">
    <property type="entry name" value="LDLRA_2"/>
    <property type="match status" value="2"/>
</dbReference>
<dbReference type="CDD" id="cd00112">
    <property type="entry name" value="LDLa"/>
    <property type="match status" value="2"/>
</dbReference>
<dbReference type="InterPro" id="IPR050778">
    <property type="entry name" value="Cueball_EGF_LRP_Nidogen"/>
</dbReference>
<feature type="disulfide bond" evidence="10">
    <location>
        <begin position="1145"/>
        <end position="1163"/>
    </location>
</feature>
<dbReference type="PROSITE" id="PS01186">
    <property type="entry name" value="EGF_2"/>
    <property type="match status" value="1"/>
</dbReference>
<reference evidence="15 16" key="1">
    <citation type="submission" date="2018-04" db="EMBL/GenBank/DDBJ databases">
        <title>The genome of golden apple snail Pomacea canaliculata provides insight into stress tolerance and invasive adaptation.</title>
        <authorList>
            <person name="Liu C."/>
            <person name="Liu B."/>
            <person name="Ren Y."/>
            <person name="Zhang Y."/>
            <person name="Wang H."/>
            <person name="Li S."/>
            <person name="Jiang F."/>
            <person name="Yin L."/>
            <person name="Zhang G."/>
            <person name="Qian W."/>
            <person name="Fan W."/>
        </authorList>
    </citation>
    <scope>NUCLEOTIDE SEQUENCE [LARGE SCALE GENOMIC DNA]</scope>
    <source>
        <strain evidence="15">SZHN2017</strain>
        <tissue evidence="15">Muscle</tissue>
    </source>
</reference>
<feature type="transmembrane region" description="Helical" evidence="13">
    <location>
        <begin position="1220"/>
        <end position="1241"/>
    </location>
</feature>
<feature type="compositionally biased region" description="Basic residues" evidence="12">
    <location>
        <begin position="1359"/>
        <end position="1379"/>
    </location>
</feature>
<evidence type="ECO:0000256" key="5">
    <source>
        <dbReference type="ARBA" id="ARBA00022737"/>
    </source>
</evidence>
<name>A0A2T7PJ30_POMCA</name>
<dbReference type="InterPro" id="IPR036055">
    <property type="entry name" value="LDL_receptor-like_sf"/>
</dbReference>
<dbReference type="InterPro" id="IPR000742">
    <property type="entry name" value="EGF"/>
</dbReference>
<evidence type="ECO:0000256" key="12">
    <source>
        <dbReference type="SAM" id="MobiDB-lite"/>
    </source>
</evidence>
<feature type="disulfide bond" evidence="10">
    <location>
        <begin position="1138"/>
        <end position="1150"/>
    </location>
</feature>
<dbReference type="Pfam" id="PF00058">
    <property type="entry name" value="Ldl_recept_b"/>
    <property type="match status" value="7"/>
</dbReference>
<dbReference type="SUPFAM" id="SSF57196">
    <property type="entry name" value="EGF/Laminin"/>
    <property type="match status" value="3"/>
</dbReference>
<evidence type="ECO:0000256" key="11">
    <source>
        <dbReference type="PROSITE-ProRule" id="PRU00461"/>
    </source>
</evidence>
<dbReference type="GO" id="GO:0016020">
    <property type="term" value="C:membrane"/>
    <property type="evidence" value="ECO:0007669"/>
    <property type="project" value="UniProtKB-SubCell"/>
</dbReference>
<keyword evidence="4" id="KW-0732">Signal</keyword>
<feature type="domain" description="EGF-like" evidence="14">
    <location>
        <begin position="575"/>
        <end position="590"/>
    </location>
</feature>
<keyword evidence="5" id="KW-0677">Repeat</keyword>
<keyword evidence="9" id="KW-0325">Glycoprotein</keyword>
<keyword evidence="2" id="KW-0245">EGF-like domain</keyword>
<feature type="region of interest" description="Disordered" evidence="12">
    <location>
        <begin position="1256"/>
        <end position="1294"/>
    </location>
</feature>
<keyword evidence="16" id="KW-1185">Reference proteome</keyword>
<dbReference type="Pfam" id="PF00057">
    <property type="entry name" value="Ldl_recept_a"/>
    <property type="match status" value="2"/>
</dbReference>
<evidence type="ECO:0000313" key="16">
    <source>
        <dbReference type="Proteomes" id="UP000245119"/>
    </source>
</evidence>
<dbReference type="InterPro" id="IPR000033">
    <property type="entry name" value="LDLR_classB_rpt"/>
</dbReference>
<comment type="caution">
    <text evidence="10">Lacks conserved residue(s) required for the propagation of feature annotation.</text>
</comment>
<proteinExistence type="predicted"/>
<feature type="repeat" description="LDL-receptor class B" evidence="11">
    <location>
        <begin position="204"/>
        <end position="246"/>
    </location>
</feature>
<evidence type="ECO:0000256" key="10">
    <source>
        <dbReference type="PROSITE-ProRule" id="PRU00124"/>
    </source>
</evidence>
<feature type="repeat" description="LDL-receptor class B" evidence="11">
    <location>
        <begin position="680"/>
        <end position="722"/>
    </location>
</feature>
<dbReference type="FunFam" id="2.120.10.30:FF:000001">
    <property type="entry name" value="Low-density lipoprotein receptor-related protein 6"/>
    <property type="match status" value="1"/>
</dbReference>
<feature type="compositionally biased region" description="Low complexity" evidence="12">
    <location>
        <begin position="1282"/>
        <end position="1294"/>
    </location>
</feature>
<dbReference type="Gene3D" id="2.120.10.30">
    <property type="entry name" value="TolB, C-terminal domain"/>
    <property type="match status" value="5"/>
</dbReference>
<feature type="region of interest" description="Disordered" evidence="12">
    <location>
        <begin position="1416"/>
        <end position="1464"/>
    </location>
</feature>
<feature type="disulfide bond" evidence="10">
    <location>
        <begin position="1157"/>
        <end position="1172"/>
    </location>
</feature>
<feature type="repeat" description="LDL-receptor class B" evidence="11">
    <location>
        <begin position="462"/>
        <end position="504"/>
    </location>
</feature>
<dbReference type="GO" id="GO:0006897">
    <property type="term" value="P:endocytosis"/>
    <property type="evidence" value="ECO:0007669"/>
    <property type="project" value="UniProtKB-KW"/>
</dbReference>
<dbReference type="SUPFAM" id="SSF57424">
    <property type="entry name" value="LDL receptor-like module"/>
    <property type="match status" value="2"/>
</dbReference>
<evidence type="ECO:0000256" key="1">
    <source>
        <dbReference type="ARBA" id="ARBA00004167"/>
    </source>
</evidence>
<feature type="repeat" description="LDL-receptor class B" evidence="11">
    <location>
        <begin position="766"/>
        <end position="808"/>
    </location>
</feature>
<feature type="repeat" description="LDL-receptor class B" evidence="11">
    <location>
        <begin position="637"/>
        <end position="679"/>
    </location>
</feature>
<dbReference type="SMART" id="SM00181">
    <property type="entry name" value="EGF"/>
    <property type="match status" value="4"/>
</dbReference>
<sequence length="1464" mass="163312">MHFSDANCEKKLCAKMFAVPTVVGKVGSPFLLFANRKDVRIIDATDPRPNSSVIISNLKDAAAVDFIHSEGWIFWTDVSLEVIERTSINSSHTSVSVISTGIVSPDGLACDWLGKKLYWTDSETNRIEVSNLDGTFRKVLFWRRLDQPRAIALDPQNGYVYWTDWGEMPKIERAGMDGNQDSREIIVADNIFWPNGLTLDYEDSKIYWVDAKLHYIHSCDFDGSNRRAVVEGNLPHPFALTLFEETIYWTDWQTRSIHACNKRTSAEMMVLHEDIFSPMDIHSFEAKRQPSGVNPCGNNNGGCSHLCLMSPRPPFYSCACPTGVRLLQDGKTCAQGAEKILFLARRRDLRKISLDTLDYTAVVLPLTDVRHAIAVDYDPVEDYVYWTDDETRAIQRSRLDGSDQLDEPRAICLDPQSGYMYWSDWGKQPKIERANLDGTDRITLVDTNLGWPNGLAVDLSVGRLYWGDAKTDHIETSDLMGGDRRILVSENLPHIFGFTLIGDFIYWTDWQRRSIERVNKTTGLQREKIIDQLPDLMGLKAVDVHKREGTNPCASNNNGCSHLCLYRPPPKGPVCACPMGFELVSNGSTCIVPEAFLLFSSQSNINRISLQTSHYNQPIPIQGVKQAVAIDFHFKENRIYVTDVSSKRISRAFMNGSSLEHIIEFGLNYAEGMAVDWVANNIYWADTNKNRIEVARLDGSSRKVLIWRQLDNPRALALDPPSGYMYWSMWGEEPQLVRANLDGTQRRVLITGQGRIQDLTIDYVDRRLYWADIDQHNIQSSDLLGGDKRLIVPSNLPHPMGITQYEDYIYWTDFDSKSIERANKMTGKDRSLIQEGVDYALDISVIHASRQSGHNSCGSNNGGCSHLCLAHSVDHKDNRTHHCACPTHYHLNSDDKTCSVGVVLQGPSNFKPRSLVLFPERGYMFYTNMVKSPRIESARMDGSEKTELFIKGLVQPVSLTIDKTEGKLYWVDAGKNRIEMSDLTGGNHRVLVDGHLVAPRGLAVHGQFLYWLDRDQQLLERCQKKTGAKRLWVRGRMQGLSDLIAVQHSLDVTSHPCAVGNGGCSHICMVDSDIKARCSCPYNLVLKKDGLTCADPPTCPPDHFTCKSGGITCIPLVWRCDNLSECEDSSDEQDCPICGPTQFHCQSGECVSKDNQCDGTANCKDGSDERGCCAGVPCASCESQGQGACAPGELRDCSEGEAKCVHQPTVDKVHHNATHYAIAIVVGVIFLIVIIVVILFCRRKTRHVPFTDDDIQMAKKPLNPQTSGEPPPPQSHTLSSRGGKTSASGGLSLGGTSLASGLPPFYDRSHVTGASSSSSTGTQYPQETLNPPPSPVTERSVYTGGGHYCSSQSVGTVRSARRQHKPHRSRHHHHHHHSHIPPPPTTPCSTDVCDDSEPYPAKRFRYYFNNSLVELSYDSDPYPPPPTPRRYFSDDVSCPPSPSTERSYFNPYPPPPSPVGNSDC</sequence>
<dbReference type="PANTHER" id="PTHR46513:SF40">
    <property type="entry name" value="LOW-DENSITY LIPOPROTEIN RECEPTOR-RELATED PROTEIN 6"/>
    <property type="match status" value="1"/>
</dbReference>
<keyword evidence="13" id="KW-0812">Transmembrane</keyword>
<evidence type="ECO:0000256" key="13">
    <source>
        <dbReference type="SAM" id="Phobius"/>
    </source>
</evidence>
<dbReference type="Pfam" id="PF14670">
    <property type="entry name" value="FXa_inhibition"/>
    <property type="match status" value="4"/>
</dbReference>
<feature type="repeat" description="LDL-receptor class B" evidence="11">
    <location>
        <begin position="71"/>
        <end position="114"/>
    </location>
</feature>
<feature type="disulfide bond" evidence="10">
    <location>
        <begin position="1120"/>
        <end position="1135"/>
    </location>
</feature>
<dbReference type="SMART" id="SM00192">
    <property type="entry name" value="LDLa"/>
    <property type="match status" value="2"/>
</dbReference>
<feature type="repeat" description="LDL-receptor class B" evidence="11">
    <location>
        <begin position="158"/>
        <end position="203"/>
    </location>
</feature>
<keyword evidence="13" id="KW-1133">Transmembrane helix</keyword>
<evidence type="ECO:0000256" key="3">
    <source>
        <dbReference type="ARBA" id="ARBA00022583"/>
    </source>
</evidence>
<keyword evidence="6 13" id="KW-0472">Membrane</keyword>
<dbReference type="FunFam" id="2.120.10.30:FF:000241">
    <property type="entry name" value="Low-density lipoprotein receptor-related protein 6"/>
    <property type="match status" value="3"/>
</dbReference>
<comment type="caution">
    <text evidence="15">The sequence shown here is derived from an EMBL/GenBank/DDBJ whole genome shotgun (WGS) entry which is preliminary data.</text>
</comment>
<protein>
    <recommendedName>
        <fullName evidence="14">EGF-like domain-containing protein</fullName>
    </recommendedName>
</protein>
<feature type="repeat" description="LDL-receptor class B" evidence="11">
    <location>
        <begin position="723"/>
        <end position="765"/>
    </location>
</feature>
<keyword evidence="3" id="KW-0254">Endocytosis</keyword>
<evidence type="ECO:0000256" key="4">
    <source>
        <dbReference type="ARBA" id="ARBA00022729"/>
    </source>
</evidence>
<feature type="repeat" description="LDL-receptor class B" evidence="11">
    <location>
        <begin position="418"/>
        <end position="461"/>
    </location>
</feature>
<keyword evidence="7 10" id="KW-1015">Disulfide bond</keyword>
<dbReference type="SUPFAM" id="SSF63825">
    <property type="entry name" value="YWTD domain"/>
    <property type="match status" value="4"/>
</dbReference>
<feature type="region of interest" description="Disordered" evidence="12">
    <location>
        <begin position="1309"/>
        <end position="1392"/>
    </location>
</feature>
<evidence type="ECO:0000259" key="14">
    <source>
        <dbReference type="PROSITE" id="PS01186"/>
    </source>
</evidence>
<evidence type="ECO:0000313" key="15">
    <source>
        <dbReference type="EMBL" id="PVD33424.1"/>
    </source>
</evidence>
<evidence type="ECO:0000256" key="7">
    <source>
        <dbReference type="ARBA" id="ARBA00023157"/>
    </source>
</evidence>
<dbReference type="Proteomes" id="UP000245119">
    <property type="component" value="Linkage Group LG3"/>
</dbReference>
<dbReference type="Gene3D" id="2.10.25.10">
    <property type="entry name" value="Laminin"/>
    <property type="match status" value="1"/>
</dbReference>
<keyword evidence="8" id="KW-0675">Receptor</keyword>
<dbReference type="InterPro" id="IPR011042">
    <property type="entry name" value="6-blade_b-propeller_TolB-like"/>
</dbReference>
<feature type="repeat" description="LDL-receptor class B" evidence="11">
    <location>
        <begin position="115"/>
        <end position="157"/>
    </location>
</feature>
<dbReference type="STRING" id="400727.A0A2T7PJ30"/>
<dbReference type="Gene3D" id="4.10.400.10">
    <property type="entry name" value="Low-density Lipoprotein Receptor"/>
    <property type="match status" value="2"/>
</dbReference>